<gene>
    <name evidence="2" type="ORF">K435DRAFT_969716</name>
</gene>
<sequence>MLEQLDQNTFTQLSQTVSLFQDGVAPKITGILDSSIDLPTWSPQEFLSYEAQHLAHLQALNLPATFLETSHIIDENTPNLLLHDLGCSETGSDIKQRVKDVFQDGNHTLLVNTSGSGKTRIILEGLCQSWGFYFTCQQPHPMWGTRPSFGSADLPQLLHRILPADPNFAKELPSPRHPSGRQWSTEELIEINAKLQGNWSIAERWFKALLLARFALFETFLSEIQVQNMSSGVYTRRKWLLLQALSFPILGEDIFALLTQKIGAFTTAAIDQALKHYWAKTDGLLKDLERSNSFKRNIFLVIDEAQDGVRNLRSAFKSGLNDTGFPYENRKQRPVLRQLIHVFSHVLATQESLGCAATFVVTGTGVSVGMLREATSSTTYKKTSFFEVFRTGGFDTPESQTEYVRKYLGHDFVDSEKGQELIDRLWTWLRGRHRFTAEFIALFISNNGYQNPHTCLNNYVYSFAGFRPSDGVFKEPDTGRTIRTSYNPLQFQSLGLNLEAKLLIIEIVYRYFIRSLKQTVLSIQQIELIEYGFARYTSSSRGVLEVAEPLVLLATVVRANYSYFSLFSHIWEKVKANESTPPWNAFENLLAYYFARCFAKPQKLGTVFTFYRHGKELSSLRGRLVSLFYNPRFNRLEESNVELFDSHERSGFIPCFPGTLGENASTYSNTLKWLKHQSRSAFCFPAKNMGPDLIFVLKLDTSEGQEEDFDSDSSSEDAGVSRSRYLWVAVQAKYRQAHNELYMNTTVVKKAIQSVTPRGYFLFSTDTAETDGPRQSKKQTGIQTGNAQRHKTVLEVMDSLENRASENLAGKHSILRVVASFPQVTNLSRVKRLNSTDSDERDGHPLAVMNPDYFRERLRGERDQENLLDDVCARDEKEREKKKSKIRTMNPQMKKRLTADNFKEWDMNDFISKTSGSTSNIEEIHDQIDYWKWIKKYHWIPSKSWRTKDEDKLLTFLEDLIDGLNYGSSAVEKIRNRREIIEELLIDEEGKRVVREQRKAELEVFLDWDPEDEDEDNEESNVISQEILDPEMVEIDAGGSTAQDDMGNDTSMTLEMSRQGRILKRKRGDIE</sequence>
<name>A0A4S8LFY8_DENBC</name>
<dbReference type="OrthoDB" id="2393824at2759"/>
<dbReference type="Proteomes" id="UP000297245">
    <property type="component" value="Unassembled WGS sequence"/>
</dbReference>
<proteinExistence type="predicted"/>
<feature type="compositionally biased region" description="Polar residues" evidence="1">
    <location>
        <begin position="1040"/>
        <end position="1056"/>
    </location>
</feature>
<feature type="region of interest" description="Disordered" evidence="1">
    <location>
        <begin position="1037"/>
        <end position="1071"/>
    </location>
</feature>
<evidence type="ECO:0000256" key="1">
    <source>
        <dbReference type="SAM" id="MobiDB-lite"/>
    </source>
</evidence>
<protein>
    <submittedName>
        <fullName evidence="2">Uncharacterized protein</fullName>
    </submittedName>
</protein>
<feature type="compositionally biased region" description="Basic residues" evidence="1">
    <location>
        <begin position="1061"/>
        <end position="1071"/>
    </location>
</feature>
<organism evidence="2 3">
    <name type="scientific">Dendrothele bispora (strain CBS 962.96)</name>
    <dbReference type="NCBI Taxonomy" id="1314807"/>
    <lineage>
        <taxon>Eukaryota</taxon>
        <taxon>Fungi</taxon>
        <taxon>Dikarya</taxon>
        <taxon>Basidiomycota</taxon>
        <taxon>Agaricomycotina</taxon>
        <taxon>Agaricomycetes</taxon>
        <taxon>Agaricomycetidae</taxon>
        <taxon>Agaricales</taxon>
        <taxon>Agaricales incertae sedis</taxon>
        <taxon>Dendrothele</taxon>
    </lineage>
</organism>
<feature type="compositionally biased region" description="Polar residues" evidence="1">
    <location>
        <begin position="778"/>
        <end position="787"/>
    </location>
</feature>
<dbReference type="AlphaFoldDB" id="A0A4S8LFY8"/>
<feature type="region of interest" description="Disordered" evidence="1">
    <location>
        <begin position="766"/>
        <end position="788"/>
    </location>
</feature>
<evidence type="ECO:0000313" key="2">
    <source>
        <dbReference type="EMBL" id="THU87894.1"/>
    </source>
</evidence>
<evidence type="ECO:0000313" key="3">
    <source>
        <dbReference type="Proteomes" id="UP000297245"/>
    </source>
</evidence>
<dbReference type="EMBL" id="ML179431">
    <property type="protein sequence ID" value="THU87894.1"/>
    <property type="molecule type" value="Genomic_DNA"/>
</dbReference>
<keyword evidence="3" id="KW-1185">Reference proteome</keyword>
<accession>A0A4S8LFY8</accession>
<reference evidence="2 3" key="1">
    <citation type="journal article" date="2019" name="Nat. Ecol. Evol.">
        <title>Megaphylogeny resolves global patterns of mushroom evolution.</title>
        <authorList>
            <person name="Varga T."/>
            <person name="Krizsan K."/>
            <person name="Foldi C."/>
            <person name="Dima B."/>
            <person name="Sanchez-Garcia M."/>
            <person name="Sanchez-Ramirez S."/>
            <person name="Szollosi G.J."/>
            <person name="Szarkandi J.G."/>
            <person name="Papp V."/>
            <person name="Albert L."/>
            <person name="Andreopoulos W."/>
            <person name="Angelini C."/>
            <person name="Antonin V."/>
            <person name="Barry K.W."/>
            <person name="Bougher N.L."/>
            <person name="Buchanan P."/>
            <person name="Buyck B."/>
            <person name="Bense V."/>
            <person name="Catcheside P."/>
            <person name="Chovatia M."/>
            <person name="Cooper J."/>
            <person name="Damon W."/>
            <person name="Desjardin D."/>
            <person name="Finy P."/>
            <person name="Geml J."/>
            <person name="Haridas S."/>
            <person name="Hughes K."/>
            <person name="Justo A."/>
            <person name="Karasinski D."/>
            <person name="Kautmanova I."/>
            <person name="Kiss B."/>
            <person name="Kocsube S."/>
            <person name="Kotiranta H."/>
            <person name="LaButti K.M."/>
            <person name="Lechner B.E."/>
            <person name="Liimatainen K."/>
            <person name="Lipzen A."/>
            <person name="Lukacs Z."/>
            <person name="Mihaltcheva S."/>
            <person name="Morgado L.N."/>
            <person name="Niskanen T."/>
            <person name="Noordeloos M.E."/>
            <person name="Ohm R.A."/>
            <person name="Ortiz-Santana B."/>
            <person name="Ovrebo C."/>
            <person name="Racz N."/>
            <person name="Riley R."/>
            <person name="Savchenko A."/>
            <person name="Shiryaev A."/>
            <person name="Soop K."/>
            <person name="Spirin V."/>
            <person name="Szebenyi C."/>
            <person name="Tomsovsky M."/>
            <person name="Tulloss R.E."/>
            <person name="Uehling J."/>
            <person name="Grigoriev I.V."/>
            <person name="Vagvolgyi C."/>
            <person name="Papp T."/>
            <person name="Martin F.M."/>
            <person name="Miettinen O."/>
            <person name="Hibbett D.S."/>
            <person name="Nagy L.G."/>
        </authorList>
    </citation>
    <scope>NUCLEOTIDE SEQUENCE [LARGE SCALE GENOMIC DNA]</scope>
    <source>
        <strain evidence="2 3">CBS 962.96</strain>
    </source>
</reference>